<evidence type="ECO:0000256" key="7">
    <source>
        <dbReference type="SAM" id="Phobius"/>
    </source>
</evidence>
<proteinExistence type="inferred from homology"/>
<dbReference type="AlphaFoldDB" id="A0A2M7QDG3"/>
<comment type="caution">
    <text evidence="8">The sequence shown here is derived from an EMBL/GenBank/DDBJ whole genome shotgun (WGS) entry which is preliminary data.</text>
</comment>
<name>A0A2M7QDG3_9BACT</name>
<keyword evidence="3 6" id="KW-0812">Transmembrane</keyword>
<dbReference type="InterPro" id="IPR001626">
    <property type="entry name" value="ABC_TroCD"/>
</dbReference>
<gene>
    <name evidence="8" type="ORF">COY90_04015</name>
</gene>
<dbReference type="CDD" id="cd06550">
    <property type="entry name" value="TM_ABC_iron-siderophores_like"/>
    <property type="match status" value="1"/>
</dbReference>
<reference evidence="9" key="1">
    <citation type="submission" date="2017-09" db="EMBL/GenBank/DDBJ databases">
        <title>Depth-based differentiation of microbial function through sediment-hosted aquifers and enrichment of novel symbionts in the deep terrestrial subsurface.</title>
        <authorList>
            <person name="Probst A.J."/>
            <person name="Ladd B."/>
            <person name="Jarett J.K."/>
            <person name="Geller-Mcgrath D.E."/>
            <person name="Sieber C.M.K."/>
            <person name="Emerson J.B."/>
            <person name="Anantharaman K."/>
            <person name="Thomas B.C."/>
            <person name="Malmstrom R."/>
            <person name="Stieglmeier M."/>
            <person name="Klingl A."/>
            <person name="Woyke T."/>
            <person name="Ryan C.M."/>
            <person name="Banfield J.F."/>
        </authorList>
    </citation>
    <scope>NUCLEOTIDE SEQUENCE [LARGE SCALE GENOMIC DNA]</scope>
</reference>
<keyword evidence="4 7" id="KW-1133">Transmembrane helix</keyword>
<evidence type="ECO:0000256" key="5">
    <source>
        <dbReference type="ARBA" id="ARBA00023136"/>
    </source>
</evidence>
<dbReference type="GO" id="GO:0055085">
    <property type="term" value="P:transmembrane transport"/>
    <property type="evidence" value="ECO:0007669"/>
    <property type="project" value="InterPro"/>
</dbReference>
<evidence type="ECO:0000313" key="9">
    <source>
        <dbReference type="Proteomes" id="UP000230108"/>
    </source>
</evidence>
<dbReference type="PANTHER" id="PTHR30477">
    <property type="entry name" value="ABC-TRANSPORTER METAL-BINDING PROTEIN"/>
    <property type="match status" value="1"/>
</dbReference>
<dbReference type="PANTHER" id="PTHR30477:SF0">
    <property type="entry name" value="METAL TRANSPORT SYSTEM MEMBRANE PROTEIN TM_0125-RELATED"/>
    <property type="match status" value="1"/>
</dbReference>
<dbReference type="GO" id="GO:0010043">
    <property type="term" value="P:response to zinc ion"/>
    <property type="evidence" value="ECO:0007669"/>
    <property type="project" value="TreeGrafter"/>
</dbReference>
<dbReference type="EMBL" id="PFLF01000086">
    <property type="protein sequence ID" value="PIY68802.1"/>
    <property type="molecule type" value="Genomic_DNA"/>
</dbReference>
<evidence type="ECO:0000256" key="3">
    <source>
        <dbReference type="ARBA" id="ARBA00022692"/>
    </source>
</evidence>
<keyword evidence="5 7" id="KW-0472">Membrane</keyword>
<dbReference type="Pfam" id="PF00950">
    <property type="entry name" value="ABC-3"/>
    <property type="match status" value="1"/>
</dbReference>
<comment type="similarity">
    <text evidence="2 6">Belongs to the ABC-3 integral membrane protein family.</text>
</comment>
<feature type="transmembrane region" description="Helical" evidence="7">
    <location>
        <begin position="95"/>
        <end position="118"/>
    </location>
</feature>
<dbReference type="SUPFAM" id="SSF81345">
    <property type="entry name" value="ABC transporter involved in vitamin B12 uptake, BtuC"/>
    <property type="match status" value="1"/>
</dbReference>
<feature type="transmembrane region" description="Helical" evidence="7">
    <location>
        <begin position="178"/>
        <end position="195"/>
    </location>
</feature>
<evidence type="ECO:0000256" key="4">
    <source>
        <dbReference type="ARBA" id="ARBA00022989"/>
    </source>
</evidence>
<feature type="transmembrane region" description="Helical" evidence="7">
    <location>
        <begin position="20"/>
        <end position="39"/>
    </location>
</feature>
<protein>
    <submittedName>
        <fullName evidence="8">Metal ABC transporter permease</fullName>
    </submittedName>
</protein>
<dbReference type="Gene3D" id="1.10.3470.10">
    <property type="entry name" value="ABC transporter involved in vitamin B12 uptake, BtuC"/>
    <property type="match status" value="1"/>
</dbReference>
<accession>A0A2M7QDG3</accession>
<dbReference type="InterPro" id="IPR037294">
    <property type="entry name" value="ABC_BtuC-like"/>
</dbReference>
<feature type="transmembrane region" description="Helical" evidence="7">
    <location>
        <begin position="225"/>
        <end position="245"/>
    </location>
</feature>
<sequence>MNPMQQLTELFQYGFMVRAFWAGLIVAIIAPLIGSFLVVRRLSLIADTLSHVALTGVAIGLLLGINPLITTIICTVVTAYIIEELRSNERISAESVLAMILPGGLAMALILISLANGFNTSLITYLFGSITAVTQQDLWIIFGLGIGIVVIFILFYREFMYTSFDEESARTSGIPVKLINHIFMILIALTVSVAMKVVGALLIGALMVIPVITAMQMVQGFKKSITTSVGVAFISVTTGLIVSYYANLPAGATIVMTSISLFALISIIKRI</sequence>
<feature type="transmembrane region" description="Helical" evidence="7">
    <location>
        <begin position="251"/>
        <end position="268"/>
    </location>
</feature>
<evidence type="ECO:0000256" key="6">
    <source>
        <dbReference type="RuleBase" id="RU003943"/>
    </source>
</evidence>
<organism evidence="8 9">
    <name type="scientific">Candidatus Roizmanbacteria bacterium CG_4_10_14_0_8_um_filter_39_9</name>
    <dbReference type="NCBI Taxonomy" id="1974829"/>
    <lineage>
        <taxon>Bacteria</taxon>
        <taxon>Candidatus Roizmaniibacteriota</taxon>
    </lineage>
</organism>
<evidence type="ECO:0000256" key="2">
    <source>
        <dbReference type="ARBA" id="ARBA00008034"/>
    </source>
</evidence>
<dbReference type="Proteomes" id="UP000230108">
    <property type="component" value="Unassembled WGS sequence"/>
</dbReference>
<feature type="transmembrane region" description="Helical" evidence="7">
    <location>
        <begin position="59"/>
        <end position="83"/>
    </location>
</feature>
<evidence type="ECO:0000256" key="1">
    <source>
        <dbReference type="ARBA" id="ARBA00004141"/>
    </source>
</evidence>
<dbReference type="GO" id="GO:0043190">
    <property type="term" value="C:ATP-binding cassette (ABC) transporter complex"/>
    <property type="evidence" value="ECO:0007669"/>
    <property type="project" value="InterPro"/>
</dbReference>
<comment type="subcellular location">
    <subcellularLocation>
        <location evidence="6">Cell membrane</location>
        <topology evidence="6">Multi-pass membrane protein</topology>
    </subcellularLocation>
    <subcellularLocation>
        <location evidence="1">Membrane</location>
        <topology evidence="1">Multi-pass membrane protein</topology>
    </subcellularLocation>
</comment>
<evidence type="ECO:0000313" key="8">
    <source>
        <dbReference type="EMBL" id="PIY68802.1"/>
    </source>
</evidence>
<keyword evidence="6" id="KW-0813">Transport</keyword>
<feature type="transmembrane region" description="Helical" evidence="7">
    <location>
        <begin position="138"/>
        <end position="157"/>
    </location>
</feature>